<evidence type="ECO:0000256" key="1">
    <source>
        <dbReference type="ARBA" id="ARBA00000077"/>
    </source>
</evidence>
<dbReference type="GO" id="GO:0043137">
    <property type="term" value="P:DNA replication, removal of RNA primer"/>
    <property type="evidence" value="ECO:0007669"/>
    <property type="project" value="TreeGrafter"/>
</dbReference>
<comment type="subcellular location">
    <subcellularLocation>
        <location evidence="4 14">Cytoplasm</location>
    </subcellularLocation>
</comment>
<dbReference type="GO" id="GO:0005737">
    <property type="term" value="C:cytoplasm"/>
    <property type="evidence" value="ECO:0007669"/>
    <property type="project" value="UniProtKB-SubCell"/>
</dbReference>
<dbReference type="InterPro" id="IPR001352">
    <property type="entry name" value="RNase_HII/HIII"/>
</dbReference>
<dbReference type="InterPro" id="IPR012337">
    <property type="entry name" value="RNaseH-like_sf"/>
</dbReference>
<keyword evidence="12 14" id="KW-0378">Hydrolase</keyword>
<dbReference type="EMBL" id="QOQD01000003">
    <property type="protein sequence ID" value="RCL74141.1"/>
    <property type="molecule type" value="Genomic_DNA"/>
</dbReference>
<dbReference type="InterPro" id="IPR022898">
    <property type="entry name" value="RNase_HII"/>
</dbReference>
<keyword evidence="8 14" id="KW-0963">Cytoplasm</keyword>
<keyword evidence="11 14" id="KW-0255">Endonuclease</keyword>
<dbReference type="EC" id="3.1.26.4" evidence="6 14"/>
<evidence type="ECO:0000256" key="3">
    <source>
        <dbReference type="ARBA" id="ARBA00004065"/>
    </source>
</evidence>
<evidence type="ECO:0000256" key="11">
    <source>
        <dbReference type="ARBA" id="ARBA00022759"/>
    </source>
</evidence>
<dbReference type="Pfam" id="PF01351">
    <property type="entry name" value="RNase_HII"/>
    <property type="match status" value="1"/>
</dbReference>
<evidence type="ECO:0000313" key="19">
    <source>
        <dbReference type="Proteomes" id="UP000253570"/>
    </source>
</evidence>
<feature type="domain" description="RNase H type-2" evidence="17">
    <location>
        <begin position="25"/>
        <end position="213"/>
    </location>
</feature>
<comment type="catalytic activity">
    <reaction evidence="1 14 15 16">
        <text>Endonucleolytic cleavage to 5'-phosphomonoester.</text>
        <dbReference type="EC" id="3.1.26.4"/>
    </reaction>
</comment>
<dbReference type="PROSITE" id="PS51975">
    <property type="entry name" value="RNASE_H_2"/>
    <property type="match status" value="1"/>
</dbReference>
<evidence type="ECO:0000256" key="13">
    <source>
        <dbReference type="ARBA" id="ARBA00023211"/>
    </source>
</evidence>
<evidence type="ECO:0000256" key="14">
    <source>
        <dbReference type="HAMAP-Rule" id="MF_00052"/>
    </source>
</evidence>
<accession>A0A368DSF5</accession>
<evidence type="ECO:0000256" key="7">
    <source>
        <dbReference type="ARBA" id="ARBA00019179"/>
    </source>
</evidence>
<evidence type="ECO:0000256" key="2">
    <source>
        <dbReference type="ARBA" id="ARBA00001946"/>
    </source>
</evidence>
<evidence type="ECO:0000256" key="8">
    <source>
        <dbReference type="ARBA" id="ARBA00022490"/>
    </source>
</evidence>
<dbReference type="Proteomes" id="UP000253570">
    <property type="component" value="Unassembled WGS sequence"/>
</dbReference>
<dbReference type="NCBIfam" id="NF000595">
    <property type="entry name" value="PRK00015.1-3"/>
    <property type="match status" value="1"/>
</dbReference>
<dbReference type="InterPro" id="IPR024567">
    <property type="entry name" value="RNase_HII/HIII_dom"/>
</dbReference>
<reference evidence="18 19" key="1">
    <citation type="journal article" date="2018" name="Microbiome">
        <title>Fine metagenomic profile of the Mediterranean stratified and mixed water columns revealed by assembly and recruitment.</title>
        <authorList>
            <person name="Haro-Moreno J.M."/>
            <person name="Lopez-Perez M."/>
            <person name="De La Torre J.R."/>
            <person name="Picazo A."/>
            <person name="Camacho A."/>
            <person name="Rodriguez-Valera F."/>
        </authorList>
    </citation>
    <scope>NUCLEOTIDE SEQUENCE [LARGE SCALE GENOMIC DNA]</scope>
    <source>
        <strain evidence="18">MED-G57</strain>
    </source>
</reference>
<dbReference type="PANTHER" id="PTHR10954">
    <property type="entry name" value="RIBONUCLEASE H2 SUBUNIT A"/>
    <property type="match status" value="1"/>
</dbReference>
<dbReference type="GO" id="GO:0004523">
    <property type="term" value="F:RNA-DNA hybrid ribonuclease activity"/>
    <property type="evidence" value="ECO:0007669"/>
    <property type="project" value="UniProtKB-UniRule"/>
</dbReference>
<dbReference type="GO" id="GO:0003723">
    <property type="term" value="F:RNA binding"/>
    <property type="evidence" value="ECO:0007669"/>
    <property type="project" value="UniProtKB-UniRule"/>
</dbReference>
<feature type="binding site" evidence="14 15">
    <location>
        <position position="32"/>
    </location>
    <ligand>
        <name>a divalent metal cation</name>
        <dbReference type="ChEBI" id="CHEBI:60240"/>
    </ligand>
</feature>
<evidence type="ECO:0000256" key="12">
    <source>
        <dbReference type="ARBA" id="ARBA00022801"/>
    </source>
</evidence>
<evidence type="ECO:0000256" key="6">
    <source>
        <dbReference type="ARBA" id="ARBA00012180"/>
    </source>
</evidence>
<organism evidence="18 19">
    <name type="scientific">PS1 clade bacterium</name>
    <dbReference type="NCBI Taxonomy" id="2175152"/>
    <lineage>
        <taxon>Bacteria</taxon>
        <taxon>Pseudomonadati</taxon>
        <taxon>Pseudomonadota</taxon>
        <taxon>Alphaproteobacteria</taxon>
        <taxon>PS1 clade</taxon>
    </lineage>
</organism>
<dbReference type="CDD" id="cd07182">
    <property type="entry name" value="RNase_HII_bacteria_HII_like"/>
    <property type="match status" value="1"/>
</dbReference>
<comment type="cofactor">
    <cofactor evidence="2">
        <name>Mg(2+)</name>
        <dbReference type="ChEBI" id="CHEBI:18420"/>
    </cofactor>
</comment>
<dbReference type="Gene3D" id="3.30.420.10">
    <property type="entry name" value="Ribonuclease H-like superfamily/Ribonuclease H"/>
    <property type="match status" value="1"/>
</dbReference>
<evidence type="ECO:0000256" key="4">
    <source>
        <dbReference type="ARBA" id="ARBA00004496"/>
    </source>
</evidence>
<evidence type="ECO:0000256" key="15">
    <source>
        <dbReference type="PROSITE-ProRule" id="PRU01319"/>
    </source>
</evidence>
<proteinExistence type="inferred from homology"/>
<protein>
    <recommendedName>
        <fullName evidence="7 14">Ribonuclease HII</fullName>
        <shortName evidence="14">RNase HII</shortName>
        <ecNumber evidence="6 14">3.1.26.4</ecNumber>
    </recommendedName>
</protein>
<dbReference type="AlphaFoldDB" id="A0A368DSF5"/>
<keyword evidence="9 14" id="KW-0540">Nuclease</keyword>
<evidence type="ECO:0000256" key="16">
    <source>
        <dbReference type="RuleBase" id="RU003515"/>
    </source>
</evidence>
<dbReference type="PANTHER" id="PTHR10954:SF18">
    <property type="entry name" value="RIBONUCLEASE HII"/>
    <property type="match status" value="1"/>
</dbReference>
<keyword evidence="10 14" id="KW-0479">Metal-binding</keyword>
<comment type="similarity">
    <text evidence="5 14 16">Belongs to the RNase HII family.</text>
</comment>
<dbReference type="HAMAP" id="MF_00052_B">
    <property type="entry name" value="RNase_HII_B"/>
    <property type="match status" value="1"/>
</dbReference>
<gene>
    <name evidence="14" type="primary">rnhB</name>
    <name evidence="18" type="ORF">DBW71_01705</name>
</gene>
<dbReference type="GO" id="GO:0006298">
    <property type="term" value="P:mismatch repair"/>
    <property type="evidence" value="ECO:0007669"/>
    <property type="project" value="TreeGrafter"/>
</dbReference>
<dbReference type="GO" id="GO:0032299">
    <property type="term" value="C:ribonuclease H2 complex"/>
    <property type="evidence" value="ECO:0007669"/>
    <property type="project" value="TreeGrafter"/>
</dbReference>
<dbReference type="GO" id="GO:0030145">
    <property type="term" value="F:manganese ion binding"/>
    <property type="evidence" value="ECO:0007669"/>
    <property type="project" value="UniProtKB-UniRule"/>
</dbReference>
<dbReference type="SUPFAM" id="SSF53098">
    <property type="entry name" value="Ribonuclease H-like"/>
    <property type="match status" value="1"/>
</dbReference>
<name>A0A368DSF5_9PROT</name>
<comment type="function">
    <text evidence="3 14 16">Endonuclease that specifically degrades the RNA of RNA-DNA hybrids.</text>
</comment>
<feature type="binding site" evidence="14 15">
    <location>
        <position position="122"/>
    </location>
    <ligand>
        <name>a divalent metal cation</name>
        <dbReference type="ChEBI" id="CHEBI:60240"/>
    </ligand>
</feature>
<sequence>MRNLKNSYDKPSLIFEEKFFRKGYRRIAGIDEAGRGPIAGPVVAASVILDQNNIPKGINDSKKLSPASREIIFHQIMLTAIVGIGIGDVEKIDSINILNATKYAMNLSVERLDDKPDLLLIDGNFTINNNTQNIPIISGDTKSLSIAAASIIAKVTRDNLMNKFSHIFTKYKFAKNNGYPTKDHLNIVNNFGICSLHRKSFKPINKIINKNNL</sequence>
<comment type="cofactor">
    <cofactor evidence="14 15">
        <name>Mn(2+)</name>
        <dbReference type="ChEBI" id="CHEBI:29035"/>
    </cofactor>
    <cofactor evidence="14 15">
        <name>Mg(2+)</name>
        <dbReference type="ChEBI" id="CHEBI:18420"/>
    </cofactor>
    <text evidence="14 15">Manganese or magnesium. Binds 1 divalent metal ion per monomer in the absence of substrate. May bind a second metal ion after substrate binding.</text>
</comment>
<comment type="caution">
    <text evidence="18">The sequence shown here is derived from an EMBL/GenBank/DDBJ whole genome shotgun (WGS) entry which is preliminary data.</text>
</comment>
<feature type="binding site" evidence="14 15">
    <location>
        <position position="31"/>
    </location>
    <ligand>
        <name>a divalent metal cation</name>
        <dbReference type="ChEBI" id="CHEBI:60240"/>
    </ligand>
</feature>
<evidence type="ECO:0000259" key="17">
    <source>
        <dbReference type="PROSITE" id="PS51975"/>
    </source>
</evidence>
<evidence type="ECO:0000256" key="10">
    <source>
        <dbReference type="ARBA" id="ARBA00022723"/>
    </source>
</evidence>
<evidence type="ECO:0000256" key="9">
    <source>
        <dbReference type="ARBA" id="ARBA00022722"/>
    </source>
</evidence>
<keyword evidence="13 14" id="KW-0464">Manganese</keyword>
<dbReference type="NCBIfam" id="NF000594">
    <property type="entry name" value="PRK00015.1-1"/>
    <property type="match status" value="1"/>
</dbReference>
<evidence type="ECO:0000313" key="18">
    <source>
        <dbReference type="EMBL" id="RCL74141.1"/>
    </source>
</evidence>
<evidence type="ECO:0000256" key="5">
    <source>
        <dbReference type="ARBA" id="ARBA00007383"/>
    </source>
</evidence>
<dbReference type="InterPro" id="IPR036397">
    <property type="entry name" value="RNaseH_sf"/>
</dbReference>